<dbReference type="Gene3D" id="2.40.160.20">
    <property type="match status" value="1"/>
</dbReference>
<dbReference type="EMBL" id="BSXN01003094">
    <property type="protein sequence ID" value="GME78466.1"/>
    <property type="molecule type" value="Genomic_DNA"/>
</dbReference>
<dbReference type="AlphaFoldDB" id="A0A9W6WKM2"/>
<reference evidence="1" key="1">
    <citation type="submission" date="2023-04" db="EMBL/GenBank/DDBJ databases">
        <title>Candida boidinii NBRC 10035.</title>
        <authorList>
            <person name="Ichikawa N."/>
            <person name="Sato H."/>
            <person name="Tonouchi N."/>
        </authorList>
    </citation>
    <scope>NUCLEOTIDE SEQUENCE</scope>
    <source>
        <strain evidence="1">NBRC 10035</strain>
    </source>
</reference>
<evidence type="ECO:0000313" key="2">
    <source>
        <dbReference type="Proteomes" id="UP001165120"/>
    </source>
</evidence>
<comment type="caution">
    <text evidence="1">The sequence shown here is derived from an EMBL/GenBank/DDBJ whole genome shotgun (WGS) entry which is preliminary data.</text>
</comment>
<name>A0A9W6WKM2_CANBO</name>
<proteinExistence type="predicted"/>
<organism evidence="1 2">
    <name type="scientific">Candida boidinii</name>
    <name type="common">Yeast</name>
    <dbReference type="NCBI Taxonomy" id="5477"/>
    <lineage>
        <taxon>Eukaryota</taxon>
        <taxon>Fungi</taxon>
        <taxon>Dikarya</taxon>
        <taxon>Ascomycota</taxon>
        <taxon>Saccharomycotina</taxon>
        <taxon>Pichiomycetes</taxon>
        <taxon>Pichiales</taxon>
        <taxon>Pichiaceae</taxon>
        <taxon>Ogataea</taxon>
        <taxon>Ogataea/Candida clade</taxon>
    </lineage>
</organism>
<dbReference type="Proteomes" id="UP001165120">
    <property type="component" value="Unassembled WGS sequence"/>
</dbReference>
<dbReference type="Pfam" id="PF11578">
    <property type="entry name" value="DUF3237"/>
    <property type="match status" value="1"/>
</dbReference>
<evidence type="ECO:0000313" key="1">
    <source>
        <dbReference type="EMBL" id="GME78466.1"/>
    </source>
</evidence>
<protein>
    <submittedName>
        <fullName evidence="1">Unnamed protein product</fullName>
    </submittedName>
</protein>
<accession>A0A9W6WKM2</accession>
<gene>
    <name evidence="1" type="ORF">Cboi02_000583400</name>
</gene>
<sequence length="174" mass="19579">MSIPTPPEVPGLKPLLFLNVEALEPISLYTNESENFTTVPIEGGFIKSLDQENFPFTAKITNGADDIRKYSHSGEVGNLDCRLYLDLDDGTKAFCHYTGVVHFKDTVNLVAGGKLSTMGFNDGYVTCHPKFFLDSKSVNYHWLLKQNLIGKGRFIRENGKLRVQYFIYGFDSKL</sequence>
<keyword evidence="2" id="KW-1185">Reference proteome</keyword>